<evidence type="ECO:0000313" key="15">
    <source>
        <dbReference type="EMBL" id="KAG2174154.1"/>
    </source>
</evidence>
<protein>
    <recommendedName>
        <fullName evidence="17">Mitochondrial chaperone BCS1</fullName>
    </recommendedName>
</protein>
<dbReference type="GO" id="GO:0005524">
    <property type="term" value="F:ATP binding"/>
    <property type="evidence" value="ECO:0007669"/>
    <property type="project" value="UniProtKB-KW"/>
</dbReference>
<comment type="subcellular location">
    <subcellularLocation>
        <location evidence="1">Mitochondrion inner membrane</location>
        <topology evidence="1">Single-pass membrane protein</topology>
    </subcellularLocation>
</comment>
<dbReference type="Gene3D" id="3.40.50.300">
    <property type="entry name" value="P-loop containing nucleotide triphosphate hydrolases"/>
    <property type="match status" value="1"/>
</dbReference>
<organism evidence="15 16">
    <name type="scientific">Mortierella isabellina</name>
    <name type="common">Filamentous fungus</name>
    <name type="synonym">Umbelopsis isabellina</name>
    <dbReference type="NCBI Taxonomy" id="91625"/>
    <lineage>
        <taxon>Eukaryota</taxon>
        <taxon>Fungi</taxon>
        <taxon>Fungi incertae sedis</taxon>
        <taxon>Mucoromycota</taxon>
        <taxon>Mucoromycotina</taxon>
        <taxon>Umbelopsidomycetes</taxon>
        <taxon>Umbelopsidales</taxon>
        <taxon>Umbelopsidaceae</taxon>
        <taxon>Umbelopsis</taxon>
    </lineage>
</organism>
<dbReference type="AlphaFoldDB" id="A0A8H7PIF3"/>
<dbReference type="CDD" id="cd19510">
    <property type="entry name" value="RecA-like_BCS1"/>
    <property type="match status" value="1"/>
</dbReference>
<evidence type="ECO:0000256" key="9">
    <source>
        <dbReference type="ARBA" id="ARBA00023128"/>
    </source>
</evidence>
<feature type="compositionally biased region" description="Low complexity" evidence="12">
    <location>
        <begin position="499"/>
        <end position="516"/>
    </location>
</feature>
<comment type="catalytic activity">
    <reaction evidence="11">
        <text>ATP + H2O = ADP + phosphate + H(+)</text>
        <dbReference type="Rhea" id="RHEA:13065"/>
        <dbReference type="ChEBI" id="CHEBI:15377"/>
        <dbReference type="ChEBI" id="CHEBI:15378"/>
        <dbReference type="ChEBI" id="CHEBI:30616"/>
        <dbReference type="ChEBI" id="CHEBI:43474"/>
        <dbReference type="ChEBI" id="CHEBI:456216"/>
    </reaction>
    <physiologicalReaction direction="left-to-right" evidence="11">
        <dbReference type="Rhea" id="RHEA:13066"/>
    </physiologicalReaction>
</comment>
<feature type="domain" description="BCS1 N-terminal" evidence="14">
    <location>
        <begin position="63"/>
        <end position="243"/>
    </location>
</feature>
<evidence type="ECO:0000256" key="6">
    <source>
        <dbReference type="ARBA" id="ARBA00022801"/>
    </source>
</evidence>
<evidence type="ECO:0000256" key="12">
    <source>
        <dbReference type="SAM" id="MobiDB-lite"/>
    </source>
</evidence>
<dbReference type="InterPro" id="IPR057495">
    <property type="entry name" value="AAA_lid_BCS1"/>
</dbReference>
<dbReference type="InterPro" id="IPR027417">
    <property type="entry name" value="P-loop_NTPase"/>
</dbReference>
<dbReference type="PANTHER" id="PTHR23070">
    <property type="entry name" value="BCS1 AAA-TYPE ATPASE"/>
    <property type="match status" value="1"/>
</dbReference>
<gene>
    <name evidence="15" type="ORF">INT43_004174</name>
</gene>
<name>A0A8H7PIF3_MORIS</name>
<keyword evidence="9" id="KW-0496">Mitochondrion</keyword>
<dbReference type="Pfam" id="PF25426">
    <property type="entry name" value="AAA_lid_BCS1"/>
    <property type="match status" value="1"/>
</dbReference>
<sequence length="527" mass="57968">MHPRQALLTSQLGLVVKNANTLSRSYSSVPDAVGSQDTVGGIVSNIAQHLGMGEFATGGLQLAVIGGFLAGFRYFGGYFVDYVKKRVIVTANFDSRDESYSWILNWLNEHPYSNVATQFSVSTVISRGAQRLPGEGLDSTAPAVYFLPAHGLHILRHKNRFMWLNRERPSPSVAAAGGQSNGPAERISISTFGRSRAPLHNLVLEARTLFIERDKSRTVVFAADQYGAWRRTRSRLKRPLSTIVISHTVKDRLVNDAKEFLESENFYAERGLPYRRGYLLYGQPGSGKSSMIHSLAGELGLNIYVVNLSNKSLTDDTLGELVSDTPSRCLLLIEDVDSAFVQRTQGSANSSVTFSGLLNAIDGVAAQEGRILCMTTNHIERLDPALIRPGRIDVRILFENASQAQAAELFRKFYPGLPTQDALKLSKEFSSHIPEKRFSMAHLQGYLMGQKNNPIAGANGIQEWVQRHENNGGSDSTAYDQDQEVEEFGNTGCISGTSTPVRPATPARPATPKRIPFTLPEVRKPDE</sequence>
<evidence type="ECO:0000259" key="13">
    <source>
        <dbReference type="SMART" id="SM00382"/>
    </source>
</evidence>
<dbReference type="GO" id="GO:0005743">
    <property type="term" value="C:mitochondrial inner membrane"/>
    <property type="evidence" value="ECO:0007669"/>
    <property type="project" value="UniProtKB-SubCell"/>
</dbReference>
<keyword evidence="6" id="KW-0378">Hydrolase</keyword>
<evidence type="ECO:0000313" key="16">
    <source>
        <dbReference type="Proteomes" id="UP000654370"/>
    </source>
</evidence>
<evidence type="ECO:0000256" key="2">
    <source>
        <dbReference type="ARBA" id="ARBA00007448"/>
    </source>
</evidence>
<evidence type="ECO:0000256" key="7">
    <source>
        <dbReference type="ARBA" id="ARBA00022840"/>
    </source>
</evidence>
<dbReference type="OrthoDB" id="10251412at2759"/>
<evidence type="ECO:0000256" key="11">
    <source>
        <dbReference type="ARBA" id="ARBA00048778"/>
    </source>
</evidence>
<accession>A0A8H7PIF3</accession>
<dbReference type="GO" id="GO:0016887">
    <property type="term" value="F:ATP hydrolysis activity"/>
    <property type="evidence" value="ECO:0007669"/>
    <property type="project" value="InterPro"/>
</dbReference>
<proteinExistence type="inferred from homology"/>
<dbReference type="Pfam" id="PF08740">
    <property type="entry name" value="BCS1_N"/>
    <property type="match status" value="1"/>
</dbReference>
<keyword evidence="7" id="KW-0067">ATP-binding</keyword>
<dbReference type="SMART" id="SM00382">
    <property type="entry name" value="AAA"/>
    <property type="match status" value="1"/>
</dbReference>
<keyword evidence="16" id="KW-1185">Reference proteome</keyword>
<evidence type="ECO:0000256" key="5">
    <source>
        <dbReference type="ARBA" id="ARBA00022792"/>
    </source>
</evidence>
<evidence type="ECO:0000256" key="4">
    <source>
        <dbReference type="ARBA" id="ARBA00022741"/>
    </source>
</evidence>
<dbReference type="Proteomes" id="UP000654370">
    <property type="component" value="Unassembled WGS sequence"/>
</dbReference>
<feature type="domain" description="AAA+ ATPase" evidence="13">
    <location>
        <begin position="274"/>
        <end position="402"/>
    </location>
</feature>
<keyword evidence="3" id="KW-0812">Transmembrane</keyword>
<dbReference type="EMBL" id="JAEPQZ010000013">
    <property type="protein sequence ID" value="KAG2174154.1"/>
    <property type="molecule type" value="Genomic_DNA"/>
</dbReference>
<evidence type="ECO:0000256" key="3">
    <source>
        <dbReference type="ARBA" id="ARBA00022692"/>
    </source>
</evidence>
<dbReference type="SUPFAM" id="SSF52540">
    <property type="entry name" value="P-loop containing nucleoside triphosphate hydrolases"/>
    <property type="match status" value="1"/>
</dbReference>
<keyword evidence="10" id="KW-0472">Membrane</keyword>
<keyword evidence="4" id="KW-0547">Nucleotide-binding</keyword>
<evidence type="ECO:0000259" key="14">
    <source>
        <dbReference type="SMART" id="SM01024"/>
    </source>
</evidence>
<comment type="similarity">
    <text evidence="2">Belongs to the AAA ATPase family. BCS1 subfamily.</text>
</comment>
<dbReference type="SMART" id="SM01024">
    <property type="entry name" value="BCS1_N"/>
    <property type="match status" value="1"/>
</dbReference>
<keyword evidence="5" id="KW-0999">Mitochondrion inner membrane</keyword>
<keyword evidence="8" id="KW-1133">Transmembrane helix</keyword>
<dbReference type="InterPro" id="IPR050747">
    <property type="entry name" value="Mitochondrial_chaperone_BCS1"/>
</dbReference>
<dbReference type="InterPro" id="IPR014851">
    <property type="entry name" value="BCS1_N"/>
</dbReference>
<dbReference type="InterPro" id="IPR003593">
    <property type="entry name" value="AAA+_ATPase"/>
</dbReference>
<evidence type="ECO:0000256" key="8">
    <source>
        <dbReference type="ARBA" id="ARBA00022989"/>
    </source>
</evidence>
<feature type="region of interest" description="Disordered" evidence="12">
    <location>
        <begin position="489"/>
        <end position="527"/>
    </location>
</feature>
<evidence type="ECO:0000256" key="1">
    <source>
        <dbReference type="ARBA" id="ARBA00004434"/>
    </source>
</evidence>
<reference evidence="15" key="1">
    <citation type="submission" date="2020-12" db="EMBL/GenBank/DDBJ databases">
        <title>Metabolic potential, ecology and presence of endohyphal bacteria is reflected in genomic diversity of Mucoromycotina.</title>
        <authorList>
            <person name="Muszewska A."/>
            <person name="Okrasinska A."/>
            <person name="Steczkiewicz K."/>
            <person name="Drgas O."/>
            <person name="Orlowska M."/>
            <person name="Perlinska-Lenart U."/>
            <person name="Aleksandrzak-Piekarczyk T."/>
            <person name="Szatraj K."/>
            <person name="Zielenkiewicz U."/>
            <person name="Pilsyk S."/>
            <person name="Malc E."/>
            <person name="Mieczkowski P."/>
            <person name="Kruszewska J.S."/>
            <person name="Biernat P."/>
            <person name="Pawlowska J."/>
        </authorList>
    </citation>
    <scope>NUCLEOTIDE SEQUENCE</scope>
    <source>
        <strain evidence="15">WA0000067209</strain>
    </source>
</reference>
<comment type="caution">
    <text evidence="15">The sequence shown here is derived from an EMBL/GenBank/DDBJ whole genome shotgun (WGS) entry which is preliminary data.</text>
</comment>
<evidence type="ECO:0008006" key="17">
    <source>
        <dbReference type="Google" id="ProtNLM"/>
    </source>
</evidence>
<dbReference type="Pfam" id="PF00004">
    <property type="entry name" value="AAA"/>
    <property type="match status" value="1"/>
</dbReference>
<evidence type="ECO:0000256" key="10">
    <source>
        <dbReference type="ARBA" id="ARBA00023136"/>
    </source>
</evidence>
<dbReference type="InterPro" id="IPR003959">
    <property type="entry name" value="ATPase_AAA_core"/>
</dbReference>